<dbReference type="EMBL" id="JANBPW010002014">
    <property type="protein sequence ID" value="KAJ1942267.1"/>
    <property type="molecule type" value="Genomic_DNA"/>
</dbReference>
<gene>
    <name evidence="1" type="ORF">FBU59_003248</name>
</gene>
<protein>
    <submittedName>
        <fullName evidence="1">Uncharacterized protein</fullName>
    </submittedName>
</protein>
<comment type="caution">
    <text evidence="1">The sequence shown here is derived from an EMBL/GenBank/DDBJ whole genome shotgun (WGS) entry which is preliminary data.</text>
</comment>
<organism evidence="1 2">
    <name type="scientific">Linderina macrospora</name>
    <dbReference type="NCBI Taxonomy" id="4868"/>
    <lineage>
        <taxon>Eukaryota</taxon>
        <taxon>Fungi</taxon>
        <taxon>Fungi incertae sedis</taxon>
        <taxon>Zoopagomycota</taxon>
        <taxon>Kickxellomycotina</taxon>
        <taxon>Kickxellomycetes</taxon>
        <taxon>Kickxellales</taxon>
        <taxon>Kickxellaceae</taxon>
        <taxon>Linderina</taxon>
    </lineage>
</organism>
<accession>A0ACC1J8V2</accession>
<evidence type="ECO:0000313" key="2">
    <source>
        <dbReference type="Proteomes" id="UP001150603"/>
    </source>
</evidence>
<proteinExistence type="predicted"/>
<evidence type="ECO:0000313" key="1">
    <source>
        <dbReference type="EMBL" id="KAJ1942267.1"/>
    </source>
</evidence>
<name>A0ACC1J8V2_9FUNG</name>
<reference evidence="1" key="1">
    <citation type="submission" date="2022-07" db="EMBL/GenBank/DDBJ databases">
        <title>Phylogenomic reconstructions and comparative analyses of Kickxellomycotina fungi.</title>
        <authorList>
            <person name="Reynolds N.K."/>
            <person name="Stajich J.E."/>
            <person name="Barry K."/>
            <person name="Grigoriev I.V."/>
            <person name="Crous P."/>
            <person name="Smith M.E."/>
        </authorList>
    </citation>
    <scope>NUCLEOTIDE SEQUENCE</scope>
    <source>
        <strain evidence="1">NRRL 5244</strain>
    </source>
</reference>
<sequence length="618" mass="64886">MAQQQQPHQGDAQSQVPTAAMMAAAAASGQAPYALMVQQMQRQMSQGPVRAPVLAATAKQMATPIQQHVVDGTTPGASSSAASTATSTPALATAGLPLLTQPATATGGGSGGGSVASPALSTATRKSKGSPRISKKTAAKDTKRKAGAKKDAESKKDSSESMRPPPSAGKRSVPPANKRSRTMPVVPQQLAIDTATVPAGGPMLPPAMPHAVPMSAGILPPQPANEVARTAMPPPPRPGSVQIPLPPSLPRASSRPTVPVVPMAPAPSVPQLSPDQVLGSGIERLLSFHSKLSAATRTNDEAFWQAAISDHFAERANIRLDLGSQTYDMPIETAARFYHQLFTEGNATSIHVALGSARVHLLDRASSIVSFHGVLVTTAYANGRRVVEHGDLRVIFDPSFSLQLWAFSASDSTILLPRKRPSGADDAMTRSADATIMRNLAWPKELPPPRRRKSTHGRLPPEECSLPPCSMQHLEMASIMYMLSDLISVQMQYPNEDNVLQKWSELVNPEPYAAPPTPATKVPLPAQPPAEKKQRVRRKSVPAVAQPIAPAKLQPAAPAPQQQPPPPASSASPSAELHQPGSPVPEAIPVVPIKSKSSVTSTATANSARGSSKKVSLK</sequence>
<keyword evidence="2" id="KW-1185">Reference proteome</keyword>
<dbReference type="Proteomes" id="UP001150603">
    <property type="component" value="Unassembled WGS sequence"/>
</dbReference>